<dbReference type="RefSeq" id="YP_009046266.1">
    <property type="nucleotide sequence ID" value="NC_024447.1"/>
</dbReference>
<evidence type="ECO:0000256" key="2">
    <source>
        <dbReference type="ARBA" id="ARBA00023043"/>
    </source>
</evidence>
<dbReference type="PROSITE" id="PS50088">
    <property type="entry name" value="ANK_REPEAT"/>
    <property type="match status" value="4"/>
</dbReference>
<dbReference type="Pfam" id="PF13637">
    <property type="entry name" value="Ank_4"/>
    <property type="match status" value="1"/>
</dbReference>
<keyword evidence="2 3" id="KW-0040">ANK repeat</keyword>
<feature type="repeat" description="ANK" evidence="3">
    <location>
        <begin position="356"/>
        <end position="388"/>
    </location>
</feature>
<dbReference type="Gene3D" id="1.25.40.20">
    <property type="entry name" value="Ankyrin repeat-containing domain"/>
    <property type="match status" value="4"/>
</dbReference>
<dbReference type="SUPFAM" id="SSF48403">
    <property type="entry name" value="Ankyrin repeat"/>
    <property type="match status" value="2"/>
</dbReference>
<protein>
    <submittedName>
        <fullName evidence="5">Ankyrin repeat protein</fullName>
    </submittedName>
</protein>
<evidence type="ECO:0000256" key="1">
    <source>
        <dbReference type="ARBA" id="ARBA00022737"/>
    </source>
</evidence>
<dbReference type="KEGG" id="vg:19737750"/>
<feature type="domain" description="PRANC" evidence="4">
    <location>
        <begin position="494"/>
        <end position="581"/>
    </location>
</feature>
<sequence>MACRRRRRSVFKRAIDNDDVDIIRKLLSHKHIDVNKLSSKNRTILCRAVSIKSHKVAEFLLSNGSKMSACKVPPLIVSVRNKDLIMTKTLISHGACVDVCYKGETPLLTAIKTGYFEMIQYLLSLEPSGPYPGHYTVYNKLTLESCSLLIKNNIRLDIPDRYGHTALYYAVKKGDLSLIQLLVGKKVTTNSNIEKIKILRRCIVTHYNIEVLKILSLDIDILDTGGTTALHYAVKAERLEAVKYLLDIGCDPKVLDEYGVSPLYYAIKRKNKTIVDEIIKFYTVEFMVTMDKRTLPLAMYYYSIDELKKLIHGIKDIELSEDYLSELLYESIKTDNPEIVSLILDLGANINKRDFYGNIPLQTSIIYQTSNVFTLLLQKGADVNAKNSDGNTILHTLAACCKFKEIKLALNLGSDINSVNINGRTPIEESCPCKKTVRALISHLVIMIKKNKELVKDPFVARNLSFINGIESYKNIMLRCENELKELINQKLVGEYSLFDFIIEKDYNVISRFVNHPKLKLLKQTAKVYKELADKNIDMSLLRYTLLEKAILTTEPYLYMLPLEIRSIICCFLSNDELENL</sequence>
<proteinExistence type="predicted"/>
<name>A0A068EKM0_9POXV</name>
<dbReference type="GeneID" id="19737750"/>
<dbReference type="InterPro" id="IPR002110">
    <property type="entry name" value="Ankyrin_rpt"/>
</dbReference>
<evidence type="ECO:0000313" key="5">
    <source>
        <dbReference type="EMBL" id="AID46542.1"/>
    </source>
</evidence>
<keyword evidence="1" id="KW-0677">Repeat</keyword>
<evidence type="ECO:0000313" key="6">
    <source>
        <dbReference type="Proteomes" id="UP000101521"/>
    </source>
</evidence>
<evidence type="ECO:0000256" key="3">
    <source>
        <dbReference type="PROSITE-ProRule" id="PRU00023"/>
    </source>
</evidence>
<feature type="repeat" description="ANK" evidence="3">
    <location>
        <begin position="102"/>
        <end position="124"/>
    </location>
</feature>
<gene>
    <name evidence="5" type="ORF">fep_026</name>
</gene>
<dbReference type="PANTHER" id="PTHR24198:SF165">
    <property type="entry name" value="ANKYRIN REPEAT-CONTAINING PROTEIN-RELATED"/>
    <property type="match status" value="1"/>
</dbReference>
<dbReference type="InterPro" id="IPR018272">
    <property type="entry name" value="PRANC_domain"/>
</dbReference>
<dbReference type="Pfam" id="PF12796">
    <property type="entry name" value="Ank_2"/>
    <property type="match status" value="3"/>
</dbReference>
<feature type="repeat" description="ANK" evidence="3">
    <location>
        <begin position="225"/>
        <end position="257"/>
    </location>
</feature>
<dbReference type="PRINTS" id="PR01415">
    <property type="entry name" value="ANKYRIN"/>
</dbReference>
<reference evidence="5 6" key="1">
    <citation type="journal article" date="2014" name="BMC Genomics">
        <title>The complete genome sequences of poxviruses isolated from a penguin and a pigeon in South Africa and comparison to other sequenced avipoxviruses.</title>
        <authorList>
            <person name="Offerman K."/>
            <person name="Carulei O."/>
            <person name="van der Walt A.P."/>
            <person name="Douglass N."/>
            <person name="Williamson A.L."/>
        </authorList>
    </citation>
    <scope>NUCLEOTIDE SEQUENCE [LARGE SCALE GENOMIC DNA]</scope>
    <source>
        <strain evidence="5">FeP2</strain>
    </source>
</reference>
<dbReference type="Pfam" id="PF09372">
    <property type="entry name" value="PRANC"/>
    <property type="match status" value="1"/>
</dbReference>
<accession>A0A068EKM0</accession>
<evidence type="ECO:0000259" key="4">
    <source>
        <dbReference type="Pfam" id="PF09372"/>
    </source>
</evidence>
<dbReference type="EMBL" id="KJ801920">
    <property type="protein sequence ID" value="AID46542.1"/>
    <property type="molecule type" value="Genomic_DNA"/>
</dbReference>
<dbReference type="InterPro" id="IPR036770">
    <property type="entry name" value="Ankyrin_rpt-contain_sf"/>
</dbReference>
<dbReference type="PROSITE" id="PS50297">
    <property type="entry name" value="ANK_REP_REGION"/>
    <property type="match status" value="4"/>
</dbReference>
<dbReference type="PANTHER" id="PTHR24198">
    <property type="entry name" value="ANKYRIN REPEAT AND PROTEIN KINASE DOMAIN-CONTAINING PROTEIN"/>
    <property type="match status" value="1"/>
</dbReference>
<keyword evidence="6" id="KW-1185">Reference proteome</keyword>
<dbReference type="SMART" id="SM00248">
    <property type="entry name" value="ANK"/>
    <property type="match status" value="10"/>
</dbReference>
<dbReference type="Proteomes" id="UP000101521">
    <property type="component" value="Segment"/>
</dbReference>
<organism evidence="5 6">
    <name type="scientific">Pigeonpox virus</name>
    <dbReference type="NCBI Taxonomy" id="10264"/>
    <lineage>
        <taxon>Viruses</taxon>
        <taxon>Varidnaviria</taxon>
        <taxon>Bamfordvirae</taxon>
        <taxon>Nucleocytoviricota</taxon>
        <taxon>Pokkesviricetes</taxon>
        <taxon>Chitovirales</taxon>
        <taxon>Poxviridae</taxon>
        <taxon>Chordopoxvirinae</taxon>
        <taxon>Avipoxvirus</taxon>
        <taxon>Avipoxvirus pigeonpox</taxon>
    </lineage>
</organism>
<feature type="repeat" description="ANK" evidence="3">
    <location>
        <begin position="162"/>
        <end position="194"/>
    </location>
</feature>